<dbReference type="EMBL" id="JGYW01000002">
    <property type="protein sequence ID" value="KFI59755.1"/>
    <property type="molecule type" value="Genomic_DNA"/>
</dbReference>
<dbReference type="OrthoDB" id="9757917at2"/>
<name>D1NVH4_9BIFI</name>
<evidence type="ECO:0000313" key="5">
    <source>
        <dbReference type="Proteomes" id="UP000029074"/>
    </source>
</evidence>
<dbReference type="GO" id="GO:0004386">
    <property type="term" value="F:helicase activity"/>
    <property type="evidence" value="ECO:0007669"/>
    <property type="project" value="UniProtKB-KW"/>
</dbReference>
<reference evidence="3 5" key="2">
    <citation type="submission" date="2014-03" db="EMBL/GenBank/DDBJ databases">
        <title>Genomics of Bifidobacteria.</title>
        <authorList>
            <person name="Ventura M."/>
            <person name="Milani C."/>
            <person name="Lugli G.A."/>
        </authorList>
    </citation>
    <scope>NUCLEOTIDE SEQUENCE [LARGE SCALE GENOMIC DNA]</scope>
    <source>
        <strain evidence="3 5">LMG 11596</strain>
    </source>
</reference>
<feature type="domain" description="Restriction endonuclease type II-like" evidence="1">
    <location>
        <begin position="1106"/>
        <end position="1198"/>
    </location>
</feature>
<keyword evidence="3" id="KW-0378">Hydrolase</keyword>
<dbReference type="AlphaFoldDB" id="D1NVH4"/>
<keyword evidence="5" id="KW-1185">Reference proteome</keyword>
<protein>
    <submittedName>
        <fullName evidence="3">Helicase</fullName>
    </submittedName>
</protein>
<organism evidence="2 4">
    <name type="scientific">Bifidobacterium gallicum DSM 20093 = LMG 11596</name>
    <dbReference type="NCBI Taxonomy" id="561180"/>
    <lineage>
        <taxon>Bacteria</taxon>
        <taxon>Bacillati</taxon>
        <taxon>Actinomycetota</taxon>
        <taxon>Actinomycetes</taxon>
        <taxon>Bifidobacteriales</taxon>
        <taxon>Bifidobacteriaceae</taxon>
        <taxon>Bifidobacterium</taxon>
    </lineage>
</organism>
<evidence type="ECO:0000259" key="1">
    <source>
        <dbReference type="Pfam" id="PF18741"/>
    </source>
</evidence>
<comment type="caution">
    <text evidence="2">The sequence shown here is derived from an EMBL/GenBank/DDBJ whole genome shotgun (WGS) entry which is preliminary data.</text>
</comment>
<sequence>MTDERTSQNDSLNRLTVWRDDYKADLAPSPLEDVEQLGAKLDLTHAHPSGISQLFAKGSAPLHSLFRDGGMLRAAARRVERVLDDQGAKKSMSGIAELSLIVGVGTWKGNQMPILLYPVEVVRDGNPVENHTTISFTGRVRLNASFVALMREQGVNLDENALFDGSNYESGTPETASVFAVITNAVRQVFADFSIERQIVMGCFLDPATQVMVESQMLIDELNQGPTGNTALDALAGYAQAREQLEHQTMPSFSPFDGDPHAEYEVGDVDNTVRYASNMVAAGHSLFVDGTLVSDTADQAAAIASRCIMAGKSVLYVPGVTEQKRRFVHAMRANELEGALLDVADPKSNKAIDHQLIEAVGLQQGVASSRFEQLSDELVGVRARLTRYLGDLHGTNGTWNVSAYQTIQNLAKIADLPTHPSTHVRLSKEVALAIGKDLPAWGRKLQRAGELGEYTIEAKDTPWYKASIFNEDEAIAAYQRVSDMLLKLLPATREQVTAVVHKCGFPVPNTAMEWGRQITVLKNLRRVLDVFQAEIFERDIDSMIEATKPKAERKSDGSTMGYWERRRHVKEAKSLLRPGAQVENLHEALLVVERQAAQWRTFVPHGGWPVLPPHLDEIITTQSDLASNITALDMVLSTTPDGGDLESRDFNAVEARLKALYDDKIALDTLPERSVVERELTQAGLSDLVDDLRHRHVALDAVDDELKLAWWMTVFDDIVHSSPIISNQDGSVLQQAAERFVQVDTEHVRSVGPMIMQESMRRLCDLLFARTQEANMLHTALASAATIPLGRLHHDHPQILAAAKPVIMATPATLAAVTNPVPIADVVIVDAAAHLQSVLLLGILSRARQVVVLAHRQTITSEGVQRLADMLPSVVVPSRPTRRDPRVNTFLEREGYGEVNRDAVRETVQGTTRYHRVDGTGVPLIASGLVESSQPEIDKVIEIIKDRAKLFTFVPSSYLLTVVTLTPTFRVRLGAELKALAARDEAMGRFLRHVRIVDIVDVAGASATDVIVSMSYAKTSHGRLLQQFSSIEHEGGKGMLLDALALSDHSIDIVSAFGTEDLDDERLHQEGPRMLKRLLAWAEQLDDTEVIRPQVEGHGDNVLFNDLAKRVRTRGLNVAVNYGYDGGLRIPMVVGLPDRPFALALLTDDGQFMGIESTRERNRILLQDLERLGWSVMTVWSVGAFVNPEKEVDRIVARFGDLYQERTK</sequence>
<dbReference type="RefSeq" id="WP_006295314.1">
    <property type="nucleotide sequence ID" value="NZ_ABXB03000003.1"/>
</dbReference>
<keyword evidence="3" id="KW-0547">Nucleotide-binding</keyword>
<accession>D1NVH4</accession>
<proteinExistence type="predicted"/>
<dbReference type="Pfam" id="PF18741">
    <property type="entry name" value="MTES_1575"/>
    <property type="match status" value="1"/>
</dbReference>
<evidence type="ECO:0000313" key="4">
    <source>
        <dbReference type="Proteomes" id="UP000003656"/>
    </source>
</evidence>
<keyword evidence="3" id="KW-0347">Helicase</keyword>
<gene>
    <name evidence="3" type="ORF">BGLCM_0426</name>
    <name evidence="2" type="ORF">BIFGAL_03863</name>
</gene>
<reference evidence="2 4" key="1">
    <citation type="submission" date="2009-11" db="EMBL/GenBank/DDBJ databases">
        <authorList>
            <person name="Weinstock G."/>
            <person name="Sodergren E."/>
            <person name="Clifton S."/>
            <person name="Fulton L."/>
            <person name="Fulton B."/>
            <person name="Courtney L."/>
            <person name="Fronick C."/>
            <person name="Harrison M."/>
            <person name="Strong C."/>
            <person name="Farmer C."/>
            <person name="Delahaunty K."/>
            <person name="Markovic C."/>
            <person name="Hall O."/>
            <person name="Minx P."/>
            <person name="Tomlinson C."/>
            <person name="Mitreva M."/>
            <person name="Nelson J."/>
            <person name="Hou S."/>
            <person name="Wollam A."/>
            <person name="Pepin K.H."/>
            <person name="Johnson M."/>
            <person name="Bhonagiri V."/>
            <person name="Nash W.E."/>
            <person name="Warren W."/>
            <person name="Chinwalla A."/>
            <person name="Mardis E.R."/>
            <person name="Wilson R.K."/>
        </authorList>
    </citation>
    <scope>NUCLEOTIDE SEQUENCE [LARGE SCALE GENOMIC DNA]</scope>
    <source>
        <strain evidence="2 4">DSM 20093</strain>
    </source>
</reference>
<dbReference type="STRING" id="561180.BIFGAL_03863"/>
<evidence type="ECO:0000313" key="2">
    <source>
        <dbReference type="EMBL" id="EFA22825.1"/>
    </source>
</evidence>
<keyword evidence="3" id="KW-0067">ATP-binding</keyword>
<dbReference type="Proteomes" id="UP000029074">
    <property type="component" value="Unassembled WGS sequence"/>
</dbReference>
<dbReference type="Proteomes" id="UP000003656">
    <property type="component" value="Unassembled WGS sequence"/>
</dbReference>
<dbReference type="eggNOG" id="COG1112">
    <property type="taxonomic scope" value="Bacteria"/>
</dbReference>
<evidence type="ECO:0000313" key="3">
    <source>
        <dbReference type="EMBL" id="KFI59755.1"/>
    </source>
</evidence>
<dbReference type="InterPro" id="IPR049468">
    <property type="entry name" value="Restrct_endonuc-II-like_dom"/>
</dbReference>
<dbReference type="EMBL" id="ABXB03000003">
    <property type="protein sequence ID" value="EFA22825.1"/>
    <property type="molecule type" value="Genomic_DNA"/>
</dbReference>